<dbReference type="AlphaFoldDB" id="A0AAW2KCH5"/>
<reference evidence="2" key="2">
    <citation type="journal article" date="2024" name="Plant">
        <title>Genomic evolution and insights into agronomic trait innovations of Sesamum species.</title>
        <authorList>
            <person name="Miao H."/>
            <person name="Wang L."/>
            <person name="Qu L."/>
            <person name="Liu H."/>
            <person name="Sun Y."/>
            <person name="Le M."/>
            <person name="Wang Q."/>
            <person name="Wei S."/>
            <person name="Zheng Y."/>
            <person name="Lin W."/>
            <person name="Duan Y."/>
            <person name="Cao H."/>
            <person name="Xiong S."/>
            <person name="Wang X."/>
            <person name="Wei L."/>
            <person name="Li C."/>
            <person name="Ma Q."/>
            <person name="Ju M."/>
            <person name="Zhao R."/>
            <person name="Li G."/>
            <person name="Mu C."/>
            <person name="Tian Q."/>
            <person name="Mei H."/>
            <person name="Zhang T."/>
            <person name="Gao T."/>
            <person name="Zhang H."/>
        </authorList>
    </citation>
    <scope>NUCLEOTIDE SEQUENCE</scope>
    <source>
        <strain evidence="2">G02</strain>
    </source>
</reference>
<feature type="chain" id="PRO_5043677197" evidence="1">
    <location>
        <begin position="28"/>
        <end position="172"/>
    </location>
</feature>
<accession>A0AAW2KCH5</accession>
<sequence>MKFDSIYLSPQFLVLVIAVTVLHRVSGDSVSELCELSFKDSNKVYHYSLVSPLRKFPHGILSEDGFYKVAANGTVLWFQVIPNLEFWASLPHRIQIGIFTFILPPSVPEFLPLFSAEIQRTFARLQELIFSSQLLSCTVPHHCNNKSEPDTYPRSKFSEHHTKFMYEQSPLR</sequence>
<dbReference type="EMBL" id="JACGWJ010000029">
    <property type="protein sequence ID" value="KAL0303907.1"/>
    <property type="molecule type" value="Genomic_DNA"/>
</dbReference>
<evidence type="ECO:0000313" key="2">
    <source>
        <dbReference type="EMBL" id="KAL0303907.1"/>
    </source>
</evidence>
<evidence type="ECO:0000256" key="1">
    <source>
        <dbReference type="SAM" id="SignalP"/>
    </source>
</evidence>
<feature type="signal peptide" evidence="1">
    <location>
        <begin position="1"/>
        <end position="27"/>
    </location>
</feature>
<protein>
    <submittedName>
        <fullName evidence="2">Uncharacterized protein</fullName>
    </submittedName>
</protein>
<proteinExistence type="predicted"/>
<reference evidence="2" key="1">
    <citation type="submission" date="2020-06" db="EMBL/GenBank/DDBJ databases">
        <authorList>
            <person name="Li T."/>
            <person name="Hu X."/>
            <person name="Zhang T."/>
            <person name="Song X."/>
            <person name="Zhang H."/>
            <person name="Dai N."/>
            <person name="Sheng W."/>
            <person name="Hou X."/>
            <person name="Wei L."/>
        </authorList>
    </citation>
    <scope>NUCLEOTIDE SEQUENCE</scope>
    <source>
        <strain evidence="2">G02</strain>
        <tissue evidence="2">Leaf</tissue>
    </source>
</reference>
<gene>
    <name evidence="2" type="ORF">Sradi_6258800</name>
</gene>
<comment type="caution">
    <text evidence="2">The sequence shown here is derived from an EMBL/GenBank/DDBJ whole genome shotgun (WGS) entry which is preliminary data.</text>
</comment>
<organism evidence="2">
    <name type="scientific">Sesamum radiatum</name>
    <name type="common">Black benniseed</name>
    <dbReference type="NCBI Taxonomy" id="300843"/>
    <lineage>
        <taxon>Eukaryota</taxon>
        <taxon>Viridiplantae</taxon>
        <taxon>Streptophyta</taxon>
        <taxon>Embryophyta</taxon>
        <taxon>Tracheophyta</taxon>
        <taxon>Spermatophyta</taxon>
        <taxon>Magnoliopsida</taxon>
        <taxon>eudicotyledons</taxon>
        <taxon>Gunneridae</taxon>
        <taxon>Pentapetalae</taxon>
        <taxon>asterids</taxon>
        <taxon>lamiids</taxon>
        <taxon>Lamiales</taxon>
        <taxon>Pedaliaceae</taxon>
        <taxon>Sesamum</taxon>
    </lineage>
</organism>
<name>A0AAW2KCH5_SESRA</name>
<keyword evidence="1" id="KW-0732">Signal</keyword>